<evidence type="ECO:0000256" key="8">
    <source>
        <dbReference type="ARBA" id="ARBA00023186"/>
    </source>
</evidence>
<name>A0A226BWY8_9FIRM</name>
<dbReference type="NCBIfam" id="TIGR03592">
    <property type="entry name" value="yidC_oxa1_cterm"/>
    <property type="match status" value="1"/>
</dbReference>
<reference evidence="13 14" key="1">
    <citation type="submission" date="2017-06" db="EMBL/GenBank/DDBJ databases">
        <title>Draft Genome Sequence of Natranaerobius trueperi halophilic, alkalithermophilic bacteria from soda lakes.</title>
        <authorList>
            <person name="Zhao B."/>
        </authorList>
    </citation>
    <scope>NUCLEOTIDE SEQUENCE [LARGE SCALE GENOMIC DNA]</scope>
    <source>
        <strain evidence="13 14">DSM 18760</strain>
    </source>
</reference>
<comment type="subcellular location">
    <subcellularLocation>
        <location evidence="1">Cell membrane</location>
        <topology evidence="1">Multi-pass membrane protein</topology>
    </subcellularLocation>
    <subcellularLocation>
        <location evidence="9">Membrane</location>
        <topology evidence="9">Multi-pass membrane protein</topology>
    </subcellularLocation>
</comment>
<proteinExistence type="inferred from homology"/>
<evidence type="ECO:0000256" key="4">
    <source>
        <dbReference type="ARBA" id="ARBA00022692"/>
    </source>
</evidence>
<dbReference type="InterPro" id="IPR001708">
    <property type="entry name" value="YidC/ALB3/OXA1/COX18"/>
</dbReference>
<evidence type="ECO:0000256" key="7">
    <source>
        <dbReference type="ARBA" id="ARBA00023136"/>
    </source>
</evidence>
<keyword evidence="2" id="KW-0813">Transport</keyword>
<keyword evidence="7 11" id="KW-0472">Membrane</keyword>
<dbReference type="CDD" id="cd20070">
    <property type="entry name" value="5TM_YidC_Alb3"/>
    <property type="match status" value="1"/>
</dbReference>
<keyword evidence="3" id="KW-1003">Cell membrane</keyword>
<dbReference type="Pfam" id="PF02096">
    <property type="entry name" value="60KD_IMP"/>
    <property type="match status" value="1"/>
</dbReference>
<dbReference type="AlphaFoldDB" id="A0A226BWY8"/>
<dbReference type="PANTHER" id="PTHR12428">
    <property type="entry name" value="OXA1"/>
    <property type="match status" value="1"/>
</dbReference>
<comment type="caution">
    <text evidence="13">The sequence shown here is derived from an EMBL/GenBank/DDBJ whole genome shotgun (WGS) entry which is preliminary data.</text>
</comment>
<dbReference type="RefSeq" id="WP_089023801.1">
    <property type="nucleotide sequence ID" value="NZ_NIQC01000017.1"/>
</dbReference>
<dbReference type="PANTHER" id="PTHR12428:SF65">
    <property type="entry name" value="CYTOCHROME C OXIDASE ASSEMBLY PROTEIN COX18, MITOCHONDRIAL"/>
    <property type="match status" value="1"/>
</dbReference>
<evidence type="ECO:0000256" key="11">
    <source>
        <dbReference type="SAM" id="Phobius"/>
    </source>
</evidence>
<evidence type="ECO:0000256" key="1">
    <source>
        <dbReference type="ARBA" id="ARBA00004651"/>
    </source>
</evidence>
<dbReference type="GO" id="GO:0005886">
    <property type="term" value="C:plasma membrane"/>
    <property type="evidence" value="ECO:0007669"/>
    <property type="project" value="UniProtKB-SubCell"/>
</dbReference>
<dbReference type="GO" id="GO:0051205">
    <property type="term" value="P:protein insertion into membrane"/>
    <property type="evidence" value="ECO:0007669"/>
    <property type="project" value="TreeGrafter"/>
</dbReference>
<dbReference type="GO" id="GO:0032977">
    <property type="term" value="F:membrane insertase activity"/>
    <property type="evidence" value="ECO:0007669"/>
    <property type="project" value="InterPro"/>
</dbReference>
<feature type="coiled-coil region" evidence="10">
    <location>
        <begin position="52"/>
        <end position="79"/>
    </location>
</feature>
<comment type="similarity">
    <text evidence="9">Belongs to the OXA1/ALB3/YidC family.</text>
</comment>
<dbReference type="InterPro" id="IPR047196">
    <property type="entry name" value="YidC_ALB_C"/>
</dbReference>
<feature type="transmembrane region" description="Helical" evidence="11">
    <location>
        <begin position="159"/>
        <end position="176"/>
    </location>
</feature>
<keyword evidence="10" id="KW-0175">Coiled coil</keyword>
<sequence length="213" mass="24083">MLDPIIGVLANILGFFLDLTGSYGIAIIILTVFIRGLTFPLMAKQMKSTEKMQELQPELKKLQEKYKDDKETLNKKTMELWKEHKVNPAAGCLPLLVQMPVLLAMFRLLHRYEEFLGDVDTSFLWVDLSQPDPIWLLPILAGATTFLQQKLTMRSQSNSSMMAIMPFMLIFISINLPAGLPLYFVVGNIFSLLAHLATKKRPKAQKEGGAEQQ</sequence>
<evidence type="ECO:0000256" key="10">
    <source>
        <dbReference type="SAM" id="Coils"/>
    </source>
</evidence>
<keyword evidence="6 11" id="KW-1133">Transmembrane helix</keyword>
<evidence type="ECO:0000256" key="6">
    <source>
        <dbReference type="ARBA" id="ARBA00022989"/>
    </source>
</evidence>
<accession>A0A226BWY8</accession>
<organism evidence="13 14">
    <name type="scientific">Natranaerobius trueperi</name>
    <dbReference type="NCBI Taxonomy" id="759412"/>
    <lineage>
        <taxon>Bacteria</taxon>
        <taxon>Bacillati</taxon>
        <taxon>Bacillota</taxon>
        <taxon>Clostridia</taxon>
        <taxon>Natranaerobiales</taxon>
        <taxon>Natranaerobiaceae</taxon>
        <taxon>Natranaerobius</taxon>
    </lineage>
</organism>
<keyword evidence="14" id="KW-1185">Reference proteome</keyword>
<evidence type="ECO:0000256" key="5">
    <source>
        <dbReference type="ARBA" id="ARBA00022927"/>
    </source>
</evidence>
<dbReference type="Proteomes" id="UP000214588">
    <property type="component" value="Unassembled WGS sequence"/>
</dbReference>
<dbReference type="EMBL" id="NIQC01000017">
    <property type="protein sequence ID" value="OWZ83475.1"/>
    <property type="molecule type" value="Genomic_DNA"/>
</dbReference>
<dbReference type="InterPro" id="IPR028055">
    <property type="entry name" value="YidC/Oxa/ALB_C"/>
</dbReference>
<keyword evidence="4 9" id="KW-0812">Transmembrane</keyword>
<feature type="transmembrane region" description="Helical" evidence="11">
    <location>
        <begin position="23"/>
        <end position="43"/>
    </location>
</feature>
<evidence type="ECO:0000259" key="12">
    <source>
        <dbReference type="Pfam" id="PF02096"/>
    </source>
</evidence>
<evidence type="ECO:0000313" key="13">
    <source>
        <dbReference type="EMBL" id="OWZ83475.1"/>
    </source>
</evidence>
<evidence type="ECO:0000256" key="9">
    <source>
        <dbReference type="RuleBase" id="RU003945"/>
    </source>
</evidence>
<gene>
    <name evidence="13" type="ORF">CDO51_08225</name>
</gene>
<evidence type="ECO:0000313" key="14">
    <source>
        <dbReference type="Proteomes" id="UP000214588"/>
    </source>
</evidence>
<feature type="domain" description="Membrane insertase YidC/Oxa/ALB C-terminal" evidence="12">
    <location>
        <begin position="23"/>
        <end position="199"/>
    </location>
</feature>
<evidence type="ECO:0000256" key="2">
    <source>
        <dbReference type="ARBA" id="ARBA00022448"/>
    </source>
</evidence>
<keyword evidence="8" id="KW-0143">Chaperone</keyword>
<dbReference type="PRINTS" id="PR01900">
    <property type="entry name" value="YIDCPROTEIN"/>
</dbReference>
<dbReference type="OrthoDB" id="9780552at2"/>
<evidence type="ECO:0000256" key="3">
    <source>
        <dbReference type="ARBA" id="ARBA00022475"/>
    </source>
</evidence>
<keyword evidence="5" id="KW-0653">Protein transport</keyword>
<protein>
    <recommendedName>
        <fullName evidence="12">Membrane insertase YidC/Oxa/ALB C-terminal domain-containing protein</fullName>
    </recommendedName>
</protein>
<dbReference type="GO" id="GO:0015031">
    <property type="term" value="P:protein transport"/>
    <property type="evidence" value="ECO:0007669"/>
    <property type="project" value="UniProtKB-KW"/>
</dbReference>